<dbReference type="EMBL" id="JBJQND010000007">
    <property type="protein sequence ID" value="KAL3871991.1"/>
    <property type="molecule type" value="Genomic_DNA"/>
</dbReference>
<keyword evidence="2" id="KW-1185">Reference proteome</keyword>
<organism evidence="1 2">
    <name type="scientific">Sinanodonta woodiana</name>
    <name type="common">Chinese pond mussel</name>
    <name type="synonym">Anodonta woodiana</name>
    <dbReference type="NCBI Taxonomy" id="1069815"/>
    <lineage>
        <taxon>Eukaryota</taxon>
        <taxon>Metazoa</taxon>
        <taxon>Spiralia</taxon>
        <taxon>Lophotrochozoa</taxon>
        <taxon>Mollusca</taxon>
        <taxon>Bivalvia</taxon>
        <taxon>Autobranchia</taxon>
        <taxon>Heteroconchia</taxon>
        <taxon>Palaeoheterodonta</taxon>
        <taxon>Unionida</taxon>
        <taxon>Unionoidea</taxon>
        <taxon>Unionidae</taxon>
        <taxon>Unioninae</taxon>
        <taxon>Sinanodonta</taxon>
    </lineage>
</organism>
<sequence>ATFASKSANYPLRDVPWHKVRYPESVTYIDEKVILLFYRPRRGWGEDDGTYLYDTFKSSTRSHASISFTNFLHRRNK</sequence>
<comment type="caution">
    <text evidence="1">The sequence shown here is derived from an EMBL/GenBank/DDBJ whole genome shotgun (WGS) entry which is preliminary data.</text>
</comment>
<feature type="non-terminal residue" evidence="1">
    <location>
        <position position="77"/>
    </location>
</feature>
<proteinExistence type="predicted"/>
<gene>
    <name evidence="1" type="ORF">ACJMK2_039962</name>
</gene>
<name>A0ABD3WF27_SINWO</name>
<protein>
    <submittedName>
        <fullName evidence="1">Uncharacterized protein</fullName>
    </submittedName>
</protein>
<reference evidence="1 2" key="1">
    <citation type="submission" date="2024-11" db="EMBL/GenBank/DDBJ databases">
        <title>Chromosome-level genome assembly of the freshwater bivalve Anodonta woodiana.</title>
        <authorList>
            <person name="Chen X."/>
        </authorList>
    </citation>
    <scope>NUCLEOTIDE SEQUENCE [LARGE SCALE GENOMIC DNA]</scope>
    <source>
        <strain evidence="1">MN2024</strain>
        <tissue evidence="1">Gills</tissue>
    </source>
</reference>
<accession>A0ABD3WF27</accession>
<dbReference type="Proteomes" id="UP001634394">
    <property type="component" value="Unassembled WGS sequence"/>
</dbReference>
<evidence type="ECO:0000313" key="2">
    <source>
        <dbReference type="Proteomes" id="UP001634394"/>
    </source>
</evidence>
<feature type="non-terminal residue" evidence="1">
    <location>
        <position position="1"/>
    </location>
</feature>
<evidence type="ECO:0000313" key="1">
    <source>
        <dbReference type="EMBL" id="KAL3871991.1"/>
    </source>
</evidence>
<dbReference type="AlphaFoldDB" id="A0ABD3WF27"/>